<organism evidence="2 3">
    <name type="scientific">Caenorhabditis tropicalis</name>
    <dbReference type="NCBI Taxonomy" id="1561998"/>
    <lineage>
        <taxon>Eukaryota</taxon>
        <taxon>Metazoa</taxon>
        <taxon>Ecdysozoa</taxon>
        <taxon>Nematoda</taxon>
        <taxon>Chromadorea</taxon>
        <taxon>Rhabditida</taxon>
        <taxon>Rhabditina</taxon>
        <taxon>Rhabditomorpha</taxon>
        <taxon>Rhabditoidea</taxon>
        <taxon>Rhabditidae</taxon>
        <taxon>Peloderinae</taxon>
        <taxon>Caenorhabditis</taxon>
    </lineage>
</organism>
<sequence length="147" mass="17394">MASTSVQNMSTNSWNSLSKDERKKLIVKIHETNNEMKHAIDNRQKSLAEMRQMIPEECREMLEKEKRILLNHYTTAELLPHLPIKGPSKDDVRRMITNINERVEAQVADQEETKVLIEETEKLRQESNYLQNKIRKMAEEMLRECEN</sequence>
<proteinExistence type="predicted"/>
<name>A0A1I7U3E4_9PELO</name>
<protein>
    <submittedName>
        <fullName evidence="3">Uncharacterized protein</fullName>
    </submittedName>
</protein>
<reference evidence="3" key="1">
    <citation type="submission" date="2016-11" db="UniProtKB">
        <authorList>
            <consortium name="WormBaseParasite"/>
        </authorList>
    </citation>
    <scope>IDENTIFICATION</scope>
</reference>
<evidence type="ECO:0000313" key="2">
    <source>
        <dbReference type="Proteomes" id="UP000095282"/>
    </source>
</evidence>
<evidence type="ECO:0000313" key="3">
    <source>
        <dbReference type="WBParaSite" id="Csp11.Scaffold629.g14449.t1"/>
    </source>
</evidence>
<feature type="coiled-coil region" evidence="1">
    <location>
        <begin position="100"/>
        <end position="140"/>
    </location>
</feature>
<dbReference type="AlphaFoldDB" id="A0A1I7U3E4"/>
<evidence type="ECO:0000256" key="1">
    <source>
        <dbReference type="SAM" id="Coils"/>
    </source>
</evidence>
<dbReference type="WBParaSite" id="Csp11.Scaffold629.g14449.t1">
    <property type="protein sequence ID" value="Csp11.Scaffold629.g14449.t1"/>
    <property type="gene ID" value="Csp11.Scaffold629.g14449"/>
</dbReference>
<dbReference type="Proteomes" id="UP000095282">
    <property type="component" value="Unplaced"/>
</dbReference>
<dbReference type="eggNOG" id="ENOG502TIEX">
    <property type="taxonomic scope" value="Eukaryota"/>
</dbReference>
<keyword evidence="1" id="KW-0175">Coiled coil</keyword>
<dbReference type="STRING" id="1561998.A0A1I7U3E4"/>
<keyword evidence="2" id="KW-1185">Reference proteome</keyword>
<accession>A0A1I7U3E4</accession>